<feature type="region of interest" description="Disordered" evidence="2">
    <location>
        <begin position="331"/>
        <end position="351"/>
    </location>
</feature>
<proteinExistence type="inferred from homology"/>
<gene>
    <name evidence="3" type="ORF">Pcinc_022367</name>
</gene>
<evidence type="ECO:0000256" key="2">
    <source>
        <dbReference type="SAM" id="MobiDB-lite"/>
    </source>
</evidence>
<protein>
    <recommendedName>
        <fullName evidence="5">Protein BCCIP homolog</fullName>
    </recommendedName>
</protein>
<dbReference type="InterPro" id="IPR025602">
    <property type="entry name" value="BCP1_family"/>
</dbReference>
<dbReference type="Pfam" id="PF13862">
    <property type="entry name" value="BCCIP"/>
    <property type="match status" value="1"/>
</dbReference>
<evidence type="ECO:0000313" key="4">
    <source>
        <dbReference type="Proteomes" id="UP001286313"/>
    </source>
</evidence>
<comment type="caution">
    <text evidence="3">The sequence shown here is derived from an EMBL/GenBank/DDBJ whole genome shotgun (WGS) entry which is preliminary data.</text>
</comment>
<dbReference type="AlphaFoldDB" id="A0AAE1FE22"/>
<evidence type="ECO:0008006" key="5">
    <source>
        <dbReference type="Google" id="ProtNLM"/>
    </source>
</evidence>
<dbReference type="EMBL" id="JAWQEG010002351">
    <property type="protein sequence ID" value="KAK3872565.1"/>
    <property type="molecule type" value="Genomic_DNA"/>
</dbReference>
<dbReference type="Proteomes" id="UP001286313">
    <property type="component" value="Unassembled WGS sequence"/>
</dbReference>
<dbReference type="PANTHER" id="PTHR13261:SF0">
    <property type="entry name" value="BRCA2 AND CDKN1A-INTERACTING PROTEIN"/>
    <property type="match status" value="1"/>
</dbReference>
<name>A0AAE1FE22_PETCI</name>
<sequence length="372" mass="42269">MSGPLKKQRAVFPVEEYVEEEEDMEQDELIGQNINVDFEGFPASDSDFHGIKRLLQQSFRGLEVNFSGIADTIIGQNYVGSVIKQVSDDDEEEDEDDDDDNDQVFGVTTIINLTSRKDEECISGLRSALVEQCSKHANDSSSVLFRDILSNESKHVGLLISERLVNLPPQFALPVFDSLRKELTEAKKKDMPYEFAYLLMICKVYKLEKKKKKKNIETELWGNPEEEVFAEESLATFEYNVKGETSMSGEWDEEDPQYTPFRRVIVLDASRWQEIMAKGYICEKVDMALRVSWMMKDSRSISSNSSKQVAAAAAAVIQAAVDDLTDEAAVEGRAEGRKRRRDRGLKKAESQTPHCMSHLSWNLYVHINLKLV</sequence>
<comment type="similarity">
    <text evidence="1">Belongs to the BCP1 family.</text>
</comment>
<dbReference type="GO" id="GO:0005634">
    <property type="term" value="C:nucleus"/>
    <property type="evidence" value="ECO:0007669"/>
    <property type="project" value="TreeGrafter"/>
</dbReference>
<dbReference type="PANTHER" id="PTHR13261">
    <property type="entry name" value="BRCA2 AND CDKN1A INTERACTING PROTEIN"/>
    <property type="match status" value="1"/>
</dbReference>
<evidence type="ECO:0000313" key="3">
    <source>
        <dbReference type="EMBL" id="KAK3872565.1"/>
    </source>
</evidence>
<keyword evidence="4" id="KW-1185">Reference proteome</keyword>
<organism evidence="3 4">
    <name type="scientific">Petrolisthes cinctipes</name>
    <name type="common">Flat porcelain crab</name>
    <dbReference type="NCBI Taxonomy" id="88211"/>
    <lineage>
        <taxon>Eukaryota</taxon>
        <taxon>Metazoa</taxon>
        <taxon>Ecdysozoa</taxon>
        <taxon>Arthropoda</taxon>
        <taxon>Crustacea</taxon>
        <taxon>Multicrustacea</taxon>
        <taxon>Malacostraca</taxon>
        <taxon>Eumalacostraca</taxon>
        <taxon>Eucarida</taxon>
        <taxon>Decapoda</taxon>
        <taxon>Pleocyemata</taxon>
        <taxon>Anomura</taxon>
        <taxon>Galatheoidea</taxon>
        <taxon>Porcellanidae</taxon>
        <taxon>Petrolisthes</taxon>
    </lineage>
</organism>
<reference evidence="3" key="1">
    <citation type="submission" date="2023-10" db="EMBL/GenBank/DDBJ databases">
        <title>Genome assemblies of two species of porcelain crab, Petrolisthes cinctipes and Petrolisthes manimaculis (Anomura: Porcellanidae).</title>
        <authorList>
            <person name="Angst P."/>
        </authorList>
    </citation>
    <scope>NUCLEOTIDE SEQUENCE</scope>
    <source>
        <strain evidence="3">PB745_01</strain>
        <tissue evidence="3">Gill</tissue>
    </source>
</reference>
<evidence type="ECO:0000256" key="1">
    <source>
        <dbReference type="ARBA" id="ARBA00006781"/>
    </source>
</evidence>
<accession>A0AAE1FE22</accession>